<feature type="active site" description="Proton donor" evidence="8">
    <location>
        <position position="496"/>
    </location>
</feature>
<feature type="region of interest" description="Disordered" evidence="9">
    <location>
        <begin position="792"/>
        <end position="817"/>
    </location>
</feature>
<dbReference type="InterPro" id="IPR006047">
    <property type="entry name" value="GH13_cat_dom"/>
</dbReference>
<feature type="domain" description="Glycosyl hydrolase family 13 catalytic" evidence="10">
    <location>
        <begin position="300"/>
        <end position="660"/>
    </location>
</feature>
<evidence type="ECO:0000256" key="4">
    <source>
        <dbReference type="ARBA" id="ARBA00012541"/>
    </source>
</evidence>
<dbReference type="GO" id="GO:0004553">
    <property type="term" value="F:hydrolase activity, hydrolyzing O-glycosyl compounds"/>
    <property type="evidence" value="ECO:0007669"/>
    <property type="project" value="InterPro"/>
</dbReference>
<dbReference type="SUPFAM" id="SSF51011">
    <property type="entry name" value="Glycosyl hydrolase domain"/>
    <property type="match status" value="1"/>
</dbReference>
<keyword evidence="6" id="KW-0934">Plastid</keyword>
<name>A0A1Y5IJ38_OSTTA</name>
<dbReference type="InterPro" id="IPR014756">
    <property type="entry name" value="Ig_E-set"/>
</dbReference>
<evidence type="ECO:0000256" key="7">
    <source>
        <dbReference type="ARBA" id="ARBA00060592"/>
    </source>
</evidence>
<comment type="similarity">
    <text evidence="3">Belongs to the glycosyl hydrolase 13 family. GlgB subfamily.</text>
</comment>
<dbReference type="Pfam" id="PF02922">
    <property type="entry name" value="CBM_48"/>
    <property type="match status" value="1"/>
</dbReference>
<dbReference type="GO" id="GO:0005978">
    <property type="term" value="P:glycogen biosynthetic process"/>
    <property type="evidence" value="ECO:0007669"/>
    <property type="project" value="InterPro"/>
</dbReference>
<accession>A0A1Y5IJ38</accession>
<dbReference type="EC" id="2.4.1.18" evidence="4"/>
<gene>
    <name evidence="11" type="ORF">BE221DRAFT_106800</name>
</gene>
<dbReference type="SUPFAM" id="SSF51445">
    <property type="entry name" value="(Trans)glycosidases"/>
    <property type="match status" value="1"/>
</dbReference>
<sequence length="817" mass="91510">MRQKLGLSIRTVQSPDRPIARSLDDADDDADAHARSTHPRAMHPSASSTVRARVTRTGGRTTRARRVFHAATPSTGAAPACPPKRSATRPRASSETEVETSKTTARSMEAADGSEAVALDEQLAPHVEHLRYRYATFRERKSAIEAAEGSLDAFSRGYERFGFTTDASGEITFREWAPAASHVALIGDFNDWNGDATPLRRSEFGTWEVTLPKGAIAHGSRVKVRVYNDQGQFDRIPAWIRRATVEPGVMGAGYDGVYWAPEEKYEFKNAKPKKPAASRIYEAHVGMSSNDPKINSYREFADDVLPRVAAGGYNTVQLMAVMEHAYYGSFGYHVTNPFAVSSRSGTPEDLKYLVDKAHGLGVRVLLDVVHSHASSNTNDGIAGFDLGQRDVDSYFGTGEAGYHWLWDSRLYKYDNWEVMRYLLSNLRYWVDEYNFDGFRFDGVTSMLYHHHGLQMEFSGDYEQYFSTSTNVDGVVYLMLANELLHSLYPEIEVIAEDVSGMPTLCLPVDKGGVGFDARLAMSIPDFWVKYLKTKPDEQWSTFEMVSTLCNRRYTEKAIAYVESHDQSIVGDKTTAFWLMDAEMYDGMSTLNEPSVVIERGIALHKMLRLVTASLGGEGYLTFMGNEFGHPEWVDFPREGNGWSHDYCRRRWDLADADHLRYQHLLNFDKGMLALDDQYSYIAAAHQHVSTADDNRQILVFERGPLVFVFNFHPHQTYEGLEIGVPEPGKYQLAFDTDAREFGGKSRCGFSVDHFTSPDGPESWVGPYEQPPRAAKMLVLSPARSAQVYFKVPEPTPSAEPSVSDIVREIDADAGAAR</sequence>
<dbReference type="GO" id="GO:0003844">
    <property type="term" value="F:1,4-alpha-glucan branching enzyme activity"/>
    <property type="evidence" value="ECO:0007669"/>
    <property type="project" value="UniProtKB-EC"/>
</dbReference>
<evidence type="ECO:0000256" key="5">
    <source>
        <dbReference type="ARBA" id="ARBA00022679"/>
    </source>
</evidence>
<dbReference type="GO" id="GO:0009501">
    <property type="term" value="C:amyloplast"/>
    <property type="evidence" value="ECO:0007669"/>
    <property type="project" value="UniProtKB-SubCell"/>
</dbReference>
<dbReference type="Gene3D" id="2.60.40.1180">
    <property type="entry name" value="Golgi alpha-mannosidase II"/>
    <property type="match status" value="1"/>
</dbReference>
<dbReference type="InterPro" id="IPR037439">
    <property type="entry name" value="Branching_enzy"/>
</dbReference>
<dbReference type="Gene3D" id="2.60.40.10">
    <property type="entry name" value="Immunoglobulins"/>
    <property type="match status" value="1"/>
</dbReference>
<dbReference type="Gene3D" id="3.20.20.80">
    <property type="entry name" value="Glycosidases"/>
    <property type="match status" value="1"/>
</dbReference>
<dbReference type="PANTHER" id="PTHR43651">
    <property type="entry name" value="1,4-ALPHA-GLUCAN-BRANCHING ENZYME"/>
    <property type="match status" value="1"/>
</dbReference>
<dbReference type="eggNOG" id="KOG0470">
    <property type="taxonomic scope" value="Eukaryota"/>
</dbReference>
<evidence type="ECO:0000256" key="6">
    <source>
        <dbReference type="ARBA" id="ARBA00023234"/>
    </source>
</evidence>
<dbReference type="Pfam" id="PF02806">
    <property type="entry name" value="Alpha-amylase_C"/>
    <property type="match status" value="1"/>
</dbReference>
<dbReference type="CDD" id="cd11321">
    <property type="entry name" value="AmyAc_bac_euk_BE"/>
    <property type="match status" value="1"/>
</dbReference>
<feature type="active site" description="Nucleophile" evidence="8">
    <location>
        <position position="441"/>
    </location>
</feature>
<dbReference type="Proteomes" id="UP000195557">
    <property type="component" value="Unassembled WGS sequence"/>
</dbReference>
<keyword evidence="11" id="KW-0378">Hydrolase</keyword>
<evidence type="ECO:0000256" key="2">
    <source>
        <dbReference type="ARBA" id="ARBA00004602"/>
    </source>
</evidence>
<comment type="subcellular location">
    <subcellularLocation>
        <location evidence="2">Plastid</location>
        <location evidence="2">Amyloplast</location>
    </subcellularLocation>
</comment>
<dbReference type="InterPro" id="IPR006048">
    <property type="entry name" value="A-amylase/branching_C"/>
</dbReference>
<proteinExistence type="inferred from homology"/>
<feature type="region of interest" description="Disordered" evidence="9">
    <location>
        <begin position="1"/>
        <end position="111"/>
    </location>
</feature>
<dbReference type="InterPro" id="IPR013780">
    <property type="entry name" value="Glyco_hydro_b"/>
</dbReference>
<dbReference type="SMART" id="SM00642">
    <property type="entry name" value="Aamy"/>
    <property type="match status" value="1"/>
</dbReference>
<dbReference type="Pfam" id="PF00128">
    <property type="entry name" value="Alpha-amylase"/>
    <property type="match status" value="1"/>
</dbReference>
<comment type="catalytic activity">
    <reaction evidence="1">
        <text>Transfers a segment of a (1-&gt;4)-alpha-D-glucan chain to a primary hydroxy group in a similar glucan chain.</text>
        <dbReference type="EC" id="2.4.1.18"/>
    </reaction>
</comment>
<dbReference type="PIRSF" id="PIRSF000463">
    <property type="entry name" value="GlgB"/>
    <property type="match status" value="1"/>
</dbReference>
<dbReference type="InterPro" id="IPR013783">
    <property type="entry name" value="Ig-like_fold"/>
</dbReference>
<evidence type="ECO:0000256" key="9">
    <source>
        <dbReference type="SAM" id="MobiDB-lite"/>
    </source>
</evidence>
<reference evidence="11" key="1">
    <citation type="submission" date="2017-04" db="EMBL/GenBank/DDBJ databases">
        <title>Population genomics of picophytoplankton unveils novel chromosome hypervariability.</title>
        <authorList>
            <consortium name="DOE Joint Genome Institute"/>
            <person name="Blanc-Mathieu R."/>
            <person name="Krasovec M."/>
            <person name="Hebrard M."/>
            <person name="Yau S."/>
            <person name="Desgranges E."/>
            <person name="Martin J."/>
            <person name="Schackwitz W."/>
            <person name="Kuo A."/>
            <person name="Salin G."/>
            <person name="Donnadieu C."/>
            <person name="Desdevises Y."/>
            <person name="Sanchez-Ferandin S."/>
            <person name="Moreau H."/>
            <person name="Rivals E."/>
            <person name="Grigoriev I.V."/>
            <person name="Grimsley N."/>
            <person name="Eyre-Walker A."/>
            <person name="Piganeau G."/>
        </authorList>
    </citation>
    <scope>NUCLEOTIDE SEQUENCE [LARGE SCALE GENOMIC DNA]</scope>
    <source>
        <strain evidence="11">RCC 1115</strain>
    </source>
</reference>
<feature type="compositionally biased region" description="Low complexity" evidence="9">
    <location>
        <begin position="45"/>
        <end position="61"/>
    </location>
</feature>
<evidence type="ECO:0000256" key="3">
    <source>
        <dbReference type="ARBA" id="ARBA00009000"/>
    </source>
</evidence>
<dbReference type="SUPFAM" id="SSF81296">
    <property type="entry name" value="E set domains"/>
    <property type="match status" value="1"/>
</dbReference>
<evidence type="ECO:0000313" key="11">
    <source>
        <dbReference type="EMBL" id="OUS49579.1"/>
    </source>
</evidence>
<dbReference type="AlphaFoldDB" id="A0A1Y5IJ38"/>
<protein>
    <recommendedName>
        <fullName evidence="4">1,4-alpha-glucan branching enzyme</fullName>
        <ecNumber evidence="4">2.4.1.18</ecNumber>
    </recommendedName>
</protein>
<comment type="pathway">
    <text evidence="7">Glycan biosynthesis.</text>
</comment>
<keyword evidence="5" id="KW-0808">Transferase</keyword>
<dbReference type="InterPro" id="IPR017853">
    <property type="entry name" value="GH"/>
</dbReference>
<dbReference type="EMBL" id="KZ155771">
    <property type="protein sequence ID" value="OUS49579.1"/>
    <property type="molecule type" value="Genomic_DNA"/>
</dbReference>
<dbReference type="CDD" id="cd02854">
    <property type="entry name" value="E_set_GBE_euk_N"/>
    <property type="match status" value="1"/>
</dbReference>
<organism evidence="11">
    <name type="scientific">Ostreococcus tauri</name>
    <name type="common">Marine green alga</name>
    <dbReference type="NCBI Taxonomy" id="70448"/>
    <lineage>
        <taxon>Eukaryota</taxon>
        <taxon>Viridiplantae</taxon>
        <taxon>Chlorophyta</taxon>
        <taxon>Mamiellophyceae</taxon>
        <taxon>Mamiellales</taxon>
        <taxon>Bathycoccaceae</taxon>
        <taxon>Ostreococcus</taxon>
    </lineage>
</organism>
<evidence type="ECO:0000259" key="10">
    <source>
        <dbReference type="SMART" id="SM00642"/>
    </source>
</evidence>
<dbReference type="GO" id="GO:0043169">
    <property type="term" value="F:cation binding"/>
    <property type="evidence" value="ECO:0007669"/>
    <property type="project" value="InterPro"/>
</dbReference>
<dbReference type="InterPro" id="IPR004193">
    <property type="entry name" value="Glyco_hydro_13_N"/>
</dbReference>
<evidence type="ECO:0000256" key="8">
    <source>
        <dbReference type="PIRSR" id="PIRSR000463-1"/>
    </source>
</evidence>
<keyword evidence="6" id="KW-0035">Amyloplast</keyword>
<evidence type="ECO:0000256" key="1">
    <source>
        <dbReference type="ARBA" id="ARBA00000826"/>
    </source>
</evidence>
<dbReference type="FunFam" id="3.20.20.80:FF:000001">
    <property type="entry name" value="1,4-alpha-glucan branching enzyme"/>
    <property type="match status" value="1"/>
</dbReference>
<dbReference type="PANTHER" id="PTHR43651:SF2">
    <property type="entry name" value="1,4-ALPHA-GLUCAN-BRANCHING ENZYME, CHLOROPLASTIC_AMYLOPLASTIC"/>
    <property type="match status" value="1"/>
</dbReference>